<evidence type="ECO:0000256" key="4">
    <source>
        <dbReference type="ARBA" id="ARBA00022448"/>
    </source>
</evidence>
<dbReference type="GO" id="GO:0045259">
    <property type="term" value="C:proton-transporting ATP synthase complex"/>
    <property type="evidence" value="ECO:0007669"/>
    <property type="project" value="UniProtKB-KW"/>
</dbReference>
<dbReference type="SUPFAM" id="SSF51344">
    <property type="entry name" value="Epsilon subunit of F1F0-ATP synthase N-terminal domain"/>
    <property type="match status" value="1"/>
</dbReference>
<comment type="similarity">
    <text evidence="3 10 11">Belongs to the ATPase epsilon chain family.</text>
</comment>
<keyword evidence="10" id="KW-1003">Cell membrane</keyword>
<evidence type="ECO:0000256" key="8">
    <source>
        <dbReference type="ARBA" id="ARBA00023196"/>
    </source>
</evidence>
<dbReference type="InterPro" id="IPR001469">
    <property type="entry name" value="ATP_synth_F1_dsu/esu"/>
</dbReference>
<evidence type="ECO:0000256" key="2">
    <source>
        <dbReference type="ARBA" id="ARBA00004184"/>
    </source>
</evidence>
<sequence length="132" mass="13682">MAGTLQFDLVAPERRLASFPATEVQIPGTEGDLTAMEGHAPTITTLRPGILRAHAANGMQAFAVTGGFAEINGASVSVLAEKAVPIEELTGTVVDELIAEARELAAVALPEDKDMAEKMVSDMLALKAASGH</sequence>
<evidence type="ECO:0000256" key="10">
    <source>
        <dbReference type="HAMAP-Rule" id="MF_00530"/>
    </source>
</evidence>
<evidence type="ECO:0000256" key="5">
    <source>
        <dbReference type="ARBA" id="ARBA00022781"/>
    </source>
</evidence>
<evidence type="ECO:0000256" key="3">
    <source>
        <dbReference type="ARBA" id="ARBA00005712"/>
    </source>
</evidence>
<dbReference type="InterPro" id="IPR020546">
    <property type="entry name" value="ATP_synth_F1_dsu/esu_N"/>
</dbReference>
<name>A0A285CKE1_9RHOB</name>
<proteinExistence type="inferred from homology"/>
<evidence type="ECO:0000256" key="11">
    <source>
        <dbReference type="RuleBase" id="RU003656"/>
    </source>
</evidence>
<keyword evidence="9 10" id="KW-0066">ATP synthesis</keyword>
<organism evidence="13 14">
    <name type="scientific">Cereibacter ovatus</name>
    <dbReference type="NCBI Taxonomy" id="439529"/>
    <lineage>
        <taxon>Bacteria</taxon>
        <taxon>Pseudomonadati</taxon>
        <taxon>Pseudomonadota</taxon>
        <taxon>Alphaproteobacteria</taxon>
        <taxon>Rhodobacterales</taxon>
        <taxon>Paracoccaceae</taxon>
        <taxon>Cereibacter</taxon>
    </lineage>
</organism>
<dbReference type="NCBIfam" id="NF009978">
    <property type="entry name" value="PRK13443.1"/>
    <property type="match status" value="1"/>
</dbReference>
<gene>
    <name evidence="10" type="primary">atpC</name>
    <name evidence="13" type="ORF">SAMN05878503_101154</name>
</gene>
<keyword evidence="8 10" id="KW-0139">CF(1)</keyword>
<dbReference type="GO" id="GO:0005524">
    <property type="term" value="F:ATP binding"/>
    <property type="evidence" value="ECO:0007669"/>
    <property type="project" value="UniProtKB-UniRule"/>
</dbReference>
<dbReference type="HAMAP" id="MF_00530">
    <property type="entry name" value="ATP_synth_epsil_bac"/>
    <property type="match status" value="1"/>
</dbReference>
<dbReference type="EMBL" id="OAOQ01000001">
    <property type="protein sequence ID" value="SNX67518.1"/>
    <property type="molecule type" value="Genomic_DNA"/>
</dbReference>
<evidence type="ECO:0000256" key="1">
    <source>
        <dbReference type="ARBA" id="ARBA00003543"/>
    </source>
</evidence>
<dbReference type="Pfam" id="PF02823">
    <property type="entry name" value="ATP-synt_DE_N"/>
    <property type="match status" value="1"/>
</dbReference>
<dbReference type="OrthoDB" id="9799969at2"/>
<dbReference type="PANTHER" id="PTHR13822">
    <property type="entry name" value="ATP SYNTHASE DELTA/EPSILON CHAIN"/>
    <property type="match status" value="1"/>
</dbReference>
<dbReference type="InterPro" id="IPR036771">
    <property type="entry name" value="ATPsynth_dsu/esu_N"/>
</dbReference>
<comment type="function">
    <text evidence="1 10">Produces ATP from ADP in the presence of a proton gradient across the membrane.</text>
</comment>
<dbReference type="Gene3D" id="2.60.15.10">
    <property type="entry name" value="F0F1 ATP synthase delta/epsilon subunit, N-terminal"/>
    <property type="match status" value="1"/>
</dbReference>
<keyword evidence="7 10" id="KW-0472">Membrane</keyword>
<reference evidence="14" key="1">
    <citation type="submission" date="2017-08" db="EMBL/GenBank/DDBJ databases">
        <authorList>
            <person name="Varghese N."/>
            <person name="Submissions S."/>
        </authorList>
    </citation>
    <scope>NUCLEOTIDE SEQUENCE [LARGE SCALE GENOMIC DNA]</scope>
    <source>
        <strain evidence="14">JA234</strain>
    </source>
</reference>
<dbReference type="AlphaFoldDB" id="A0A285CKE1"/>
<comment type="subunit">
    <text evidence="10 11">F-type ATPases have 2 components, CF(1) - the catalytic core - and CF(0) - the membrane proton channel. CF(1) has five subunits: alpha(3), beta(3), gamma(1), delta(1), epsilon(1). CF(0) has three main subunits: a, b and c.</text>
</comment>
<feature type="domain" description="ATP synthase F1 complex delta/epsilon subunit N-terminal" evidence="12">
    <location>
        <begin position="5"/>
        <end position="83"/>
    </location>
</feature>
<dbReference type="GO" id="GO:0005886">
    <property type="term" value="C:plasma membrane"/>
    <property type="evidence" value="ECO:0007669"/>
    <property type="project" value="UniProtKB-SubCell"/>
</dbReference>
<evidence type="ECO:0000256" key="9">
    <source>
        <dbReference type="ARBA" id="ARBA00023310"/>
    </source>
</evidence>
<dbReference type="CDD" id="cd12152">
    <property type="entry name" value="F1-ATPase_delta"/>
    <property type="match status" value="1"/>
</dbReference>
<evidence type="ECO:0000313" key="13">
    <source>
        <dbReference type="EMBL" id="SNX67518.1"/>
    </source>
</evidence>
<keyword evidence="5 10" id="KW-0375">Hydrogen ion transport</keyword>
<keyword evidence="6 10" id="KW-0406">Ion transport</keyword>
<keyword evidence="14" id="KW-1185">Reference proteome</keyword>
<dbReference type="Proteomes" id="UP000219467">
    <property type="component" value="Unassembled WGS sequence"/>
</dbReference>
<keyword evidence="4 10" id="KW-0813">Transport</keyword>
<dbReference type="GO" id="GO:0046933">
    <property type="term" value="F:proton-transporting ATP synthase activity, rotational mechanism"/>
    <property type="evidence" value="ECO:0007669"/>
    <property type="project" value="UniProtKB-UniRule"/>
</dbReference>
<dbReference type="NCBIfam" id="TIGR01216">
    <property type="entry name" value="ATP_synt_epsi"/>
    <property type="match status" value="1"/>
</dbReference>
<comment type="subcellular location">
    <subcellularLocation>
        <location evidence="10">Cell membrane</location>
        <topology evidence="10">Peripheral membrane protein</topology>
    </subcellularLocation>
    <subcellularLocation>
        <location evidence="2">Endomembrane system</location>
        <topology evidence="2">Peripheral membrane protein</topology>
    </subcellularLocation>
</comment>
<evidence type="ECO:0000259" key="12">
    <source>
        <dbReference type="Pfam" id="PF02823"/>
    </source>
</evidence>
<evidence type="ECO:0000256" key="7">
    <source>
        <dbReference type="ARBA" id="ARBA00023136"/>
    </source>
</evidence>
<dbReference type="GO" id="GO:0012505">
    <property type="term" value="C:endomembrane system"/>
    <property type="evidence" value="ECO:0007669"/>
    <property type="project" value="UniProtKB-SubCell"/>
</dbReference>
<accession>A0A285CKE1</accession>
<evidence type="ECO:0000313" key="14">
    <source>
        <dbReference type="Proteomes" id="UP000219467"/>
    </source>
</evidence>
<protein>
    <recommendedName>
        <fullName evidence="10">ATP synthase epsilon chain</fullName>
    </recommendedName>
    <alternativeName>
        <fullName evidence="10">ATP synthase F1 sector epsilon subunit</fullName>
    </alternativeName>
    <alternativeName>
        <fullName evidence="10">F-ATPase epsilon subunit</fullName>
    </alternativeName>
</protein>
<dbReference type="PANTHER" id="PTHR13822:SF10">
    <property type="entry name" value="ATP SYNTHASE EPSILON CHAIN, CHLOROPLASTIC"/>
    <property type="match status" value="1"/>
</dbReference>
<dbReference type="RefSeq" id="WP_097028774.1">
    <property type="nucleotide sequence ID" value="NZ_OAOQ01000001.1"/>
</dbReference>
<evidence type="ECO:0000256" key="6">
    <source>
        <dbReference type="ARBA" id="ARBA00023065"/>
    </source>
</evidence>